<keyword evidence="2" id="KW-1185">Reference proteome</keyword>
<proteinExistence type="predicted"/>
<reference evidence="1 2" key="1">
    <citation type="submission" date="2022-09" db="EMBL/GenBank/DDBJ databases">
        <authorList>
            <person name="Palmer J.M."/>
        </authorList>
    </citation>
    <scope>NUCLEOTIDE SEQUENCE [LARGE SCALE GENOMIC DNA]</scope>
    <source>
        <strain evidence="1 2">DSM 7382</strain>
    </source>
</reference>
<evidence type="ECO:0000313" key="2">
    <source>
        <dbReference type="Proteomes" id="UP001385951"/>
    </source>
</evidence>
<sequence length="87" mass="10071">MITQTSILWPLWLLTDKHLRVRIIFFANFFRRQGIWGRVGIHGPDFVAGSPHLISHLLEPSGNFQLPGDRQMYIRRHLDGAIHSALE</sequence>
<dbReference type="AlphaFoldDB" id="A0AAW0FMB1"/>
<organism evidence="1 2">
    <name type="scientific">Cerrena zonata</name>
    <dbReference type="NCBI Taxonomy" id="2478898"/>
    <lineage>
        <taxon>Eukaryota</taxon>
        <taxon>Fungi</taxon>
        <taxon>Dikarya</taxon>
        <taxon>Basidiomycota</taxon>
        <taxon>Agaricomycotina</taxon>
        <taxon>Agaricomycetes</taxon>
        <taxon>Polyporales</taxon>
        <taxon>Cerrenaceae</taxon>
        <taxon>Cerrena</taxon>
    </lineage>
</organism>
<accession>A0AAW0FMB1</accession>
<evidence type="ECO:0000313" key="1">
    <source>
        <dbReference type="EMBL" id="KAK7682778.1"/>
    </source>
</evidence>
<comment type="caution">
    <text evidence="1">The sequence shown here is derived from an EMBL/GenBank/DDBJ whole genome shotgun (WGS) entry which is preliminary data.</text>
</comment>
<dbReference type="EMBL" id="JASBNA010000034">
    <property type="protein sequence ID" value="KAK7682778.1"/>
    <property type="molecule type" value="Genomic_DNA"/>
</dbReference>
<protein>
    <submittedName>
        <fullName evidence="1">Uncharacterized protein</fullName>
    </submittedName>
</protein>
<gene>
    <name evidence="1" type="ORF">QCA50_014161</name>
</gene>
<dbReference type="Proteomes" id="UP001385951">
    <property type="component" value="Unassembled WGS sequence"/>
</dbReference>
<name>A0AAW0FMB1_9APHY</name>